<dbReference type="EC" id="2.6.1.9" evidence="8"/>
<evidence type="ECO:0000256" key="6">
    <source>
        <dbReference type="ARBA" id="ARBA00022898"/>
    </source>
</evidence>
<gene>
    <name evidence="8" type="primary">hisC</name>
    <name evidence="10" type="ORF">IAD12_06345</name>
</gene>
<evidence type="ECO:0000256" key="8">
    <source>
        <dbReference type="HAMAP-Rule" id="MF_01023"/>
    </source>
</evidence>
<dbReference type="HAMAP" id="MF_01023">
    <property type="entry name" value="HisC_aminotrans_2"/>
    <property type="match status" value="1"/>
</dbReference>
<dbReference type="Gene3D" id="3.90.1150.10">
    <property type="entry name" value="Aspartate Aminotransferase, domain 1"/>
    <property type="match status" value="1"/>
</dbReference>
<dbReference type="Proteomes" id="UP000824159">
    <property type="component" value="Unassembled WGS sequence"/>
</dbReference>
<proteinExistence type="inferred from homology"/>
<feature type="modified residue" description="N6-(pyridoxal phosphate)lysine" evidence="8">
    <location>
        <position position="211"/>
    </location>
</feature>
<feature type="domain" description="Aminotransferase class I/classII large" evidence="9">
    <location>
        <begin position="26"/>
        <end position="346"/>
    </location>
</feature>
<dbReference type="InterPro" id="IPR001917">
    <property type="entry name" value="Aminotrans_II_pyridoxalP_BS"/>
</dbReference>
<dbReference type="InterPro" id="IPR004839">
    <property type="entry name" value="Aminotransferase_I/II_large"/>
</dbReference>
<comment type="similarity">
    <text evidence="8">Belongs to the class-II pyridoxal-phosphate-dependent aminotransferase family. Histidinol-phosphate aminotransferase subfamily.</text>
</comment>
<comment type="caution">
    <text evidence="10">The sequence shown here is derived from an EMBL/GenBank/DDBJ whole genome shotgun (WGS) entry which is preliminary data.</text>
</comment>
<organism evidence="10 11">
    <name type="scientific">Candidatus Allocopromorpha excrementavium</name>
    <dbReference type="NCBI Taxonomy" id="2840741"/>
    <lineage>
        <taxon>Bacteria</taxon>
        <taxon>Bacillati</taxon>
        <taxon>Bacillota</taxon>
        <taxon>Clostridia</taxon>
        <taxon>Eubacteriales</taxon>
        <taxon>Eubacteriaceae</taxon>
        <taxon>Eubacteriaceae incertae sedis</taxon>
        <taxon>Candidatus Allocopromorpha</taxon>
    </lineage>
</organism>
<dbReference type="InterPro" id="IPR015422">
    <property type="entry name" value="PyrdxlP-dep_Trfase_small"/>
</dbReference>
<comment type="catalytic activity">
    <reaction evidence="7 8">
        <text>L-histidinol phosphate + 2-oxoglutarate = 3-(imidazol-4-yl)-2-oxopropyl phosphate + L-glutamate</text>
        <dbReference type="Rhea" id="RHEA:23744"/>
        <dbReference type="ChEBI" id="CHEBI:16810"/>
        <dbReference type="ChEBI" id="CHEBI:29985"/>
        <dbReference type="ChEBI" id="CHEBI:57766"/>
        <dbReference type="ChEBI" id="CHEBI:57980"/>
        <dbReference type="EC" id="2.6.1.9"/>
    </reaction>
</comment>
<evidence type="ECO:0000256" key="7">
    <source>
        <dbReference type="ARBA" id="ARBA00047481"/>
    </source>
</evidence>
<dbReference type="InterPro" id="IPR050106">
    <property type="entry name" value="HistidinolP_aminotransfase"/>
</dbReference>
<accession>A0A9D1HEG3</accession>
<reference evidence="10" key="2">
    <citation type="journal article" date="2021" name="PeerJ">
        <title>Extensive microbial diversity within the chicken gut microbiome revealed by metagenomics and culture.</title>
        <authorList>
            <person name="Gilroy R."/>
            <person name="Ravi A."/>
            <person name="Getino M."/>
            <person name="Pursley I."/>
            <person name="Horton D.L."/>
            <person name="Alikhan N.F."/>
            <person name="Baker D."/>
            <person name="Gharbi K."/>
            <person name="Hall N."/>
            <person name="Watson M."/>
            <person name="Adriaenssens E.M."/>
            <person name="Foster-Nyarko E."/>
            <person name="Jarju S."/>
            <person name="Secka A."/>
            <person name="Antonio M."/>
            <person name="Oren A."/>
            <person name="Chaudhuri R.R."/>
            <person name="La Ragione R."/>
            <person name="Hildebrand F."/>
            <person name="Pallen M.J."/>
        </authorList>
    </citation>
    <scope>NUCLEOTIDE SEQUENCE</scope>
    <source>
        <strain evidence="10">CHK176-22527</strain>
    </source>
</reference>
<protein>
    <recommendedName>
        <fullName evidence="8">Histidinol-phosphate aminotransferase</fullName>
        <ecNumber evidence="8">2.6.1.9</ecNumber>
    </recommendedName>
    <alternativeName>
        <fullName evidence="8">Imidazole acetol-phosphate transaminase</fullName>
    </alternativeName>
</protein>
<dbReference type="PANTHER" id="PTHR43643">
    <property type="entry name" value="HISTIDINOL-PHOSPHATE AMINOTRANSFERASE 2"/>
    <property type="match status" value="1"/>
</dbReference>
<dbReference type="EMBL" id="DVLX01000080">
    <property type="protein sequence ID" value="HIT99855.1"/>
    <property type="molecule type" value="Genomic_DNA"/>
</dbReference>
<comment type="pathway">
    <text evidence="2 8">Amino-acid biosynthesis; L-histidine biosynthesis; L-histidine from 5-phospho-alpha-D-ribose 1-diphosphate: step 7/9.</text>
</comment>
<keyword evidence="8" id="KW-0028">Amino-acid biosynthesis</keyword>
<dbReference type="SUPFAM" id="SSF53383">
    <property type="entry name" value="PLP-dependent transferases"/>
    <property type="match status" value="1"/>
</dbReference>
<dbReference type="NCBIfam" id="TIGR01141">
    <property type="entry name" value="hisC"/>
    <property type="match status" value="1"/>
</dbReference>
<evidence type="ECO:0000256" key="5">
    <source>
        <dbReference type="ARBA" id="ARBA00022679"/>
    </source>
</evidence>
<comment type="cofactor">
    <cofactor evidence="1 8">
        <name>pyridoxal 5'-phosphate</name>
        <dbReference type="ChEBI" id="CHEBI:597326"/>
    </cofactor>
</comment>
<dbReference type="GO" id="GO:0030170">
    <property type="term" value="F:pyridoxal phosphate binding"/>
    <property type="evidence" value="ECO:0007669"/>
    <property type="project" value="InterPro"/>
</dbReference>
<keyword evidence="6 8" id="KW-0663">Pyridoxal phosphate</keyword>
<evidence type="ECO:0000256" key="1">
    <source>
        <dbReference type="ARBA" id="ARBA00001933"/>
    </source>
</evidence>
<evidence type="ECO:0000259" key="9">
    <source>
        <dbReference type="Pfam" id="PF00155"/>
    </source>
</evidence>
<keyword evidence="8" id="KW-0368">Histidine biosynthesis</keyword>
<dbReference type="InterPro" id="IPR015424">
    <property type="entry name" value="PyrdxlP-dep_Trfase"/>
</dbReference>
<dbReference type="GO" id="GO:0000105">
    <property type="term" value="P:L-histidine biosynthetic process"/>
    <property type="evidence" value="ECO:0007669"/>
    <property type="project" value="UniProtKB-UniRule"/>
</dbReference>
<reference evidence="10" key="1">
    <citation type="submission" date="2020-10" db="EMBL/GenBank/DDBJ databases">
        <authorList>
            <person name="Gilroy R."/>
        </authorList>
    </citation>
    <scope>NUCLEOTIDE SEQUENCE</scope>
    <source>
        <strain evidence="10">CHK176-22527</strain>
    </source>
</reference>
<comment type="subunit">
    <text evidence="3 8">Homodimer.</text>
</comment>
<dbReference type="GO" id="GO:0004400">
    <property type="term" value="F:histidinol-phosphate transaminase activity"/>
    <property type="evidence" value="ECO:0007669"/>
    <property type="project" value="UniProtKB-UniRule"/>
</dbReference>
<dbReference type="InterPro" id="IPR015421">
    <property type="entry name" value="PyrdxlP-dep_Trfase_major"/>
</dbReference>
<dbReference type="CDD" id="cd00609">
    <property type="entry name" value="AAT_like"/>
    <property type="match status" value="1"/>
</dbReference>
<sequence length="355" mass="40075">MSRFLDEKYAGLKPYTPGEQPKKTDELIKLNTNENPYPPSPKVIRALDGEEANDLRLYSDLEAYALTEAIAEYYGVDREMISAGNGSDEILAFIFMAFHGQNSKVYYPEISYSFYPVYCDVYGLEGVKIPLDTDFKLNADDYIGLDGTIVITNPNAPTGRALALDDIRKILEGNGDNLVVIDEAYVDFGAESAVSLTKEYDNLLLVQTMSKSRSLAGARIGYAVGNKEIISDINRIKFSFNPYNINRLSLIAGAEAIKDTDYFNDICQKIISTREWFSEKMKKLGFTVIPSKANFVFVSSDRISGSEYFAKLRKCNIIVRHFNDEKIKNYVRITIGRDEDMKRLVEVTETILEEC</sequence>
<evidence type="ECO:0000313" key="10">
    <source>
        <dbReference type="EMBL" id="HIT99855.1"/>
    </source>
</evidence>
<dbReference type="Gene3D" id="3.40.640.10">
    <property type="entry name" value="Type I PLP-dependent aspartate aminotransferase-like (Major domain)"/>
    <property type="match status" value="1"/>
</dbReference>
<dbReference type="AlphaFoldDB" id="A0A9D1HEG3"/>
<evidence type="ECO:0000256" key="2">
    <source>
        <dbReference type="ARBA" id="ARBA00005011"/>
    </source>
</evidence>
<name>A0A9D1HEG3_9FIRM</name>
<keyword evidence="5 8" id="KW-0808">Transferase</keyword>
<evidence type="ECO:0000256" key="4">
    <source>
        <dbReference type="ARBA" id="ARBA00022576"/>
    </source>
</evidence>
<evidence type="ECO:0000256" key="3">
    <source>
        <dbReference type="ARBA" id="ARBA00011738"/>
    </source>
</evidence>
<dbReference type="PANTHER" id="PTHR43643:SF3">
    <property type="entry name" value="HISTIDINOL-PHOSPHATE AMINOTRANSFERASE"/>
    <property type="match status" value="1"/>
</dbReference>
<dbReference type="PROSITE" id="PS00599">
    <property type="entry name" value="AA_TRANSFER_CLASS_2"/>
    <property type="match status" value="1"/>
</dbReference>
<evidence type="ECO:0000313" key="11">
    <source>
        <dbReference type="Proteomes" id="UP000824159"/>
    </source>
</evidence>
<dbReference type="Pfam" id="PF00155">
    <property type="entry name" value="Aminotran_1_2"/>
    <property type="match status" value="1"/>
</dbReference>
<keyword evidence="4 8" id="KW-0032">Aminotransferase</keyword>
<dbReference type="InterPro" id="IPR005861">
    <property type="entry name" value="HisP_aminotrans"/>
</dbReference>